<feature type="compositionally biased region" description="Basic and acidic residues" evidence="1">
    <location>
        <begin position="87"/>
        <end position="110"/>
    </location>
</feature>
<evidence type="ECO:0000313" key="3">
    <source>
        <dbReference type="Proteomes" id="UP000223968"/>
    </source>
</evidence>
<sequence length="177" mass="19551">MANFRKITELQVPGVIGFSPSDWQNQHERFRSLASNPRIGLCMHRLLNNRPEYAYVVVRGIKSLVGDLNKSLVDVIDLVTKSSTSLSHDDKDIRDDTADTRLDTSDGENEKGEEDLSGYGDEPKATDLLKTVDNIINRLGCIASRIIYLSTLKEESPSAEANQAANDRDASSDPATQ</sequence>
<feature type="region of interest" description="Disordered" evidence="1">
    <location>
        <begin position="86"/>
        <end position="123"/>
    </location>
</feature>
<accession>A0A2B7XMM3</accession>
<organism evidence="2 3">
    <name type="scientific">Helicocarpus griseus UAMH5409</name>
    <dbReference type="NCBI Taxonomy" id="1447875"/>
    <lineage>
        <taxon>Eukaryota</taxon>
        <taxon>Fungi</taxon>
        <taxon>Dikarya</taxon>
        <taxon>Ascomycota</taxon>
        <taxon>Pezizomycotina</taxon>
        <taxon>Eurotiomycetes</taxon>
        <taxon>Eurotiomycetidae</taxon>
        <taxon>Onygenales</taxon>
        <taxon>Ajellomycetaceae</taxon>
        <taxon>Helicocarpus</taxon>
    </lineage>
</organism>
<name>A0A2B7XMM3_9EURO</name>
<proteinExistence type="predicted"/>
<evidence type="ECO:0000256" key="1">
    <source>
        <dbReference type="SAM" id="MobiDB-lite"/>
    </source>
</evidence>
<dbReference type="AlphaFoldDB" id="A0A2B7XMM3"/>
<gene>
    <name evidence="2" type="ORF">AJ79_05474</name>
</gene>
<reference evidence="2 3" key="1">
    <citation type="submission" date="2017-10" db="EMBL/GenBank/DDBJ databases">
        <title>Comparative genomics in systemic dimorphic fungi from Ajellomycetaceae.</title>
        <authorList>
            <person name="Munoz J.F."/>
            <person name="Mcewen J.G."/>
            <person name="Clay O.K."/>
            <person name="Cuomo C.A."/>
        </authorList>
    </citation>
    <scope>NUCLEOTIDE SEQUENCE [LARGE SCALE GENOMIC DNA]</scope>
    <source>
        <strain evidence="2 3">UAMH5409</strain>
    </source>
</reference>
<evidence type="ECO:0000313" key="2">
    <source>
        <dbReference type="EMBL" id="PGH10219.1"/>
    </source>
</evidence>
<dbReference type="EMBL" id="PDNB01000087">
    <property type="protein sequence ID" value="PGH10219.1"/>
    <property type="molecule type" value="Genomic_DNA"/>
</dbReference>
<dbReference type="Proteomes" id="UP000223968">
    <property type="component" value="Unassembled WGS sequence"/>
</dbReference>
<comment type="caution">
    <text evidence="2">The sequence shown here is derived from an EMBL/GenBank/DDBJ whole genome shotgun (WGS) entry which is preliminary data.</text>
</comment>
<keyword evidence="3" id="KW-1185">Reference proteome</keyword>
<protein>
    <submittedName>
        <fullName evidence="2">Uncharacterized protein</fullName>
    </submittedName>
</protein>
<feature type="region of interest" description="Disordered" evidence="1">
    <location>
        <begin position="154"/>
        <end position="177"/>
    </location>
</feature>